<keyword evidence="7 11" id="KW-0547">Nucleotide-binding</keyword>
<dbReference type="Proteomes" id="UP000676409">
    <property type="component" value="Chromosome"/>
</dbReference>
<dbReference type="GO" id="GO:0009435">
    <property type="term" value="P:NAD+ biosynthetic process"/>
    <property type="evidence" value="ECO:0007669"/>
    <property type="project" value="UniProtKB-UniRule"/>
</dbReference>
<reference evidence="13" key="1">
    <citation type="submission" date="2021-04" db="EMBL/GenBank/DDBJ databases">
        <title>The complete genome sequence of Caulobacter sp. S6.</title>
        <authorList>
            <person name="Tang Y."/>
            <person name="Ouyang W."/>
            <person name="Liu Q."/>
            <person name="Huang B."/>
            <person name="Guo Z."/>
            <person name="Lei P."/>
        </authorList>
    </citation>
    <scope>NUCLEOTIDE SEQUENCE</scope>
    <source>
        <strain evidence="13">S6</strain>
    </source>
</reference>
<evidence type="ECO:0000313" key="14">
    <source>
        <dbReference type="Proteomes" id="UP000676409"/>
    </source>
</evidence>
<sequence length="220" mass="24212">MWFAGPVRRVPEAGRPDALRLGFSLQPGMRVGLFGGSFNPAHEGHAHVAETALTRLGLDRVIWLVSPQNPLKTAQPDSLRMRMAKAARFARGPKMIVSDIETRLGVRYTIDLIRILQARFPGVKFVWIMGADSLASFHRWRGWSEIQANIPIAVVSRPGSELRGGLAPAARRFAAARRPAGFARRLATTDPPAWVYIPAQLNHASSTKIRDAKVASEIHA</sequence>
<gene>
    <name evidence="11" type="primary">nadD</name>
    <name evidence="13" type="ORF">KCG34_15830</name>
</gene>
<dbReference type="InterPro" id="IPR005248">
    <property type="entry name" value="NadD/NMNAT"/>
</dbReference>
<evidence type="ECO:0000256" key="4">
    <source>
        <dbReference type="ARBA" id="ARBA00022642"/>
    </source>
</evidence>
<dbReference type="NCBIfam" id="TIGR00482">
    <property type="entry name" value="nicotinate (nicotinamide) nucleotide adenylyltransferase"/>
    <property type="match status" value="1"/>
</dbReference>
<evidence type="ECO:0000256" key="8">
    <source>
        <dbReference type="ARBA" id="ARBA00022840"/>
    </source>
</evidence>
<comment type="pathway">
    <text evidence="2 11">Cofactor biosynthesis; NAD(+) biosynthesis; deamido-NAD(+) from nicotinate D-ribonucleotide: step 1/1.</text>
</comment>
<dbReference type="AlphaFoldDB" id="A0A975IUS4"/>
<dbReference type="SUPFAM" id="SSF52374">
    <property type="entry name" value="Nucleotidylyl transferase"/>
    <property type="match status" value="1"/>
</dbReference>
<organism evidence="13 14">
    <name type="scientific">Phenylobacterium montanum</name>
    <dbReference type="NCBI Taxonomy" id="2823693"/>
    <lineage>
        <taxon>Bacteria</taxon>
        <taxon>Pseudomonadati</taxon>
        <taxon>Pseudomonadota</taxon>
        <taxon>Alphaproteobacteria</taxon>
        <taxon>Caulobacterales</taxon>
        <taxon>Caulobacteraceae</taxon>
        <taxon>Phenylobacterium</taxon>
    </lineage>
</organism>
<dbReference type="RefSeq" id="WP_211936603.1">
    <property type="nucleotide sequence ID" value="NZ_CP073078.1"/>
</dbReference>
<evidence type="ECO:0000256" key="5">
    <source>
        <dbReference type="ARBA" id="ARBA00022679"/>
    </source>
</evidence>
<dbReference type="PANTHER" id="PTHR39321">
    <property type="entry name" value="NICOTINATE-NUCLEOTIDE ADENYLYLTRANSFERASE-RELATED"/>
    <property type="match status" value="1"/>
</dbReference>
<keyword evidence="14" id="KW-1185">Reference proteome</keyword>
<accession>A0A975IUS4</accession>
<dbReference type="Gene3D" id="3.40.50.620">
    <property type="entry name" value="HUPs"/>
    <property type="match status" value="1"/>
</dbReference>
<feature type="domain" description="Cytidyltransferase-like" evidence="12">
    <location>
        <begin position="33"/>
        <end position="211"/>
    </location>
</feature>
<keyword evidence="6 11" id="KW-0548">Nucleotidyltransferase</keyword>
<comment type="catalytic activity">
    <reaction evidence="10 11">
        <text>nicotinate beta-D-ribonucleotide + ATP + H(+) = deamido-NAD(+) + diphosphate</text>
        <dbReference type="Rhea" id="RHEA:22860"/>
        <dbReference type="ChEBI" id="CHEBI:15378"/>
        <dbReference type="ChEBI" id="CHEBI:30616"/>
        <dbReference type="ChEBI" id="CHEBI:33019"/>
        <dbReference type="ChEBI" id="CHEBI:57502"/>
        <dbReference type="ChEBI" id="CHEBI:58437"/>
        <dbReference type="EC" id="2.7.7.18"/>
    </reaction>
</comment>
<keyword evidence="8 11" id="KW-0067">ATP-binding</keyword>
<evidence type="ECO:0000256" key="11">
    <source>
        <dbReference type="HAMAP-Rule" id="MF_00244"/>
    </source>
</evidence>
<keyword evidence="5 11" id="KW-0808">Transferase</keyword>
<dbReference type="NCBIfam" id="NF000843">
    <property type="entry name" value="PRK00071.2-2"/>
    <property type="match status" value="1"/>
</dbReference>
<evidence type="ECO:0000313" key="13">
    <source>
        <dbReference type="EMBL" id="QUD86551.1"/>
    </source>
</evidence>
<comment type="similarity">
    <text evidence="3 11">Belongs to the NadD family.</text>
</comment>
<dbReference type="InterPro" id="IPR014729">
    <property type="entry name" value="Rossmann-like_a/b/a_fold"/>
</dbReference>
<dbReference type="KEGG" id="caul:KCG34_15830"/>
<evidence type="ECO:0000256" key="9">
    <source>
        <dbReference type="ARBA" id="ARBA00023027"/>
    </source>
</evidence>
<dbReference type="InterPro" id="IPR004821">
    <property type="entry name" value="Cyt_trans-like"/>
</dbReference>
<protein>
    <recommendedName>
        <fullName evidence="11">Probable nicotinate-nucleotide adenylyltransferase</fullName>
        <ecNumber evidence="11">2.7.7.18</ecNumber>
    </recommendedName>
    <alternativeName>
        <fullName evidence="11">Deamido-NAD(+) diphosphorylase</fullName>
    </alternativeName>
    <alternativeName>
        <fullName evidence="11">Deamido-NAD(+) pyrophosphorylase</fullName>
    </alternativeName>
    <alternativeName>
        <fullName evidence="11">Nicotinate mononucleotide adenylyltransferase</fullName>
        <shortName evidence="11">NaMN adenylyltransferase</shortName>
    </alternativeName>
</protein>
<dbReference type="PANTHER" id="PTHR39321:SF3">
    <property type="entry name" value="PHOSPHOPANTETHEINE ADENYLYLTRANSFERASE"/>
    <property type="match status" value="1"/>
</dbReference>
<dbReference type="GO" id="GO:0004515">
    <property type="term" value="F:nicotinate-nucleotide adenylyltransferase activity"/>
    <property type="evidence" value="ECO:0007669"/>
    <property type="project" value="UniProtKB-UniRule"/>
</dbReference>
<dbReference type="EMBL" id="CP073078">
    <property type="protein sequence ID" value="QUD86551.1"/>
    <property type="molecule type" value="Genomic_DNA"/>
</dbReference>
<evidence type="ECO:0000259" key="12">
    <source>
        <dbReference type="Pfam" id="PF01467"/>
    </source>
</evidence>
<evidence type="ECO:0000256" key="2">
    <source>
        <dbReference type="ARBA" id="ARBA00005019"/>
    </source>
</evidence>
<comment type="function">
    <text evidence="1 11">Catalyzes the reversible adenylation of nicotinate mononucleotide (NaMN) to nicotinic acid adenine dinucleotide (NaAD).</text>
</comment>
<evidence type="ECO:0000256" key="6">
    <source>
        <dbReference type="ARBA" id="ARBA00022695"/>
    </source>
</evidence>
<dbReference type="GO" id="GO:0005524">
    <property type="term" value="F:ATP binding"/>
    <property type="evidence" value="ECO:0007669"/>
    <property type="project" value="UniProtKB-KW"/>
</dbReference>
<dbReference type="HAMAP" id="MF_00244">
    <property type="entry name" value="NaMN_adenylyltr"/>
    <property type="match status" value="1"/>
</dbReference>
<dbReference type="CDD" id="cd02165">
    <property type="entry name" value="NMNAT"/>
    <property type="match status" value="1"/>
</dbReference>
<evidence type="ECO:0000256" key="10">
    <source>
        <dbReference type="ARBA" id="ARBA00048721"/>
    </source>
</evidence>
<evidence type="ECO:0000256" key="7">
    <source>
        <dbReference type="ARBA" id="ARBA00022741"/>
    </source>
</evidence>
<evidence type="ECO:0000256" key="3">
    <source>
        <dbReference type="ARBA" id="ARBA00009014"/>
    </source>
</evidence>
<keyword evidence="4 11" id="KW-0662">Pyridine nucleotide biosynthesis</keyword>
<proteinExistence type="inferred from homology"/>
<dbReference type="Pfam" id="PF01467">
    <property type="entry name" value="CTP_transf_like"/>
    <property type="match status" value="1"/>
</dbReference>
<dbReference type="EC" id="2.7.7.18" evidence="11"/>
<evidence type="ECO:0000256" key="1">
    <source>
        <dbReference type="ARBA" id="ARBA00002324"/>
    </source>
</evidence>
<name>A0A975IUS4_9CAUL</name>
<keyword evidence="9 11" id="KW-0520">NAD</keyword>